<reference evidence="2 3" key="1">
    <citation type="submission" date="2019-07" db="EMBL/GenBank/DDBJ databases">
        <authorList>
            <person name="Li J."/>
        </authorList>
    </citation>
    <scope>NUCLEOTIDE SEQUENCE [LARGE SCALE GENOMIC DNA]</scope>
    <source>
        <strain evidence="2 3">TKL69</strain>
    </source>
</reference>
<proteinExistence type="predicted"/>
<dbReference type="Pfam" id="PF25888">
    <property type="entry name" value="WHD_DnaB"/>
    <property type="match status" value="1"/>
</dbReference>
<evidence type="ECO:0000313" key="2">
    <source>
        <dbReference type="EMBL" id="QDP40828.1"/>
    </source>
</evidence>
<evidence type="ECO:0000259" key="1">
    <source>
        <dbReference type="Pfam" id="PF25888"/>
    </source>
</evidence>
<gene>
    <name evidence="2" type="ORF">FN924_11900</name>
</gene>
<protein>
    <recommendedName>
        <fullName evidence="1">Replicative helicase loading/DNA remodeling protein DnaB N-terminal winged helix domain-containing protein</fullName>
    </recommendedName>
</protein>
<dbReference type="InterPro" id="IPR058660">
    <property type="entry name" value="WHD_DnaB"/>
</dbReference>
<evidence type="ECO:0000313" key="3">
    <source>
        <dbReference type="Proteomes" id="UP000315215"/>
    </source>
</evidence>
<dbReference type="EMBL" id="CP041666">
    <property type="protein sequence ID" value="QDP40828.1"/>
    <property type="molecule type" value="Genomic_DNA"/>
</dbReference>
<accession>A0A516KHE7</accession>
<dbReference type="RefSeq" id="WP_143894759.1">
    <property type="nucleotide sequence ID" value="NZ_CP041666.1"/>
</dbReference>
<dbReference type="AlphaFoldDB" id="A0A516KHE7"/>
<keyword evidence="3" id="KW-1185">Reference proteome</keyword>
<sequence>MKKMHIGQILPIETYSVTGHGTLSTEHLQALTHLYQPLVGLDAVGLYLTLSNDLSISNDEEQATHHALMTYLGMPLDRIYTARLRLEAIGLLRTWKNEDIDELASYQYQIQLPFTPRNFLTDGVLSQLLRYEIGEDKYEKLEATFERRYPDTSITGNEVTVNFKEVFETSGKLRADVDAPLSQKEKVGPNITASSMDLNWIEHLLKQRKLPVSEILTPANKTN</sequence>
<dbReference type="KEGG" id="aqt:FN924_11900"/>
<organism evidence="2 3">
    <name type="scientific">Radiobacillus deserti</name>
    <dbReference type="NCBI Taxonomy" id="2594883"/>
    <lineage>
        <taxon>Bacteria</taxon>
        <taxon>Bacillati</taxon>
        <taxon>Bacillota</taxon>
        <taxon>Bacilli</taxon>
        <taxon>Bacillales</taxon>
        <taxon>Bacillaceae</taxon>
        <taxon>Radiobacillus</taxon>
    </lineage>
</organism>
<dbReference type="OrthoDB" id="2082007at2"/>
<name>A0A516KHE7_9BACI</name>
<dbReference type="Proteomes" id="UP000315215">
    <property type="component" value="Chromosome"/>
</dbReference>
<feature type="domain" description="Replicative helicase loading/DNA remodeling protein DnaB N-terminal winged helix" evidence="1">
    <location>
        <begin position="11"/>
        <end position="210"/>
    </location>
</feature>